<accession>A0A2A9FEH5</accession>
<reference evidence="3 4" key="1">
    <citation type="submission" date="2017-10" db="EMBL/GenBank/DDBJ databases">
        <title>Sequencing the genomes of 1000 actinobacteria strains.</title>
        <authorList>
            <person name="Klenk H.-P."/>
        </authorList>
    </citation>
    <scope>NUCLEOTIDE SEQUENCE [LARGE SCALE GENOMIC DNA]</scope>
    <source>
        <strain evidence="3 4">DSM 46092</strain>
    </source>
</reference>
<name>A0A2A9FEH5_9PSEU</name>
<keyword evidence="2" id="KW-1133">Transmembrane helix</keyword>
<evidence type="ECO:0000313" key="4">
    <source>
        <dbReference type="Proteomes" id="UP000243542"/>
    </source>
</evidence>
<proteinExistence type="predicted"/>
<dbReference type="RefSeq" id="WP_098512957.1">
    <property type="nucleotide sequence ID" value="NZ_JBIAKZ010000001.1"/>
</dbReference>
<organism evidence="3 4">
    <name type="scientific">Amycolatopsis sulphurea</name>
    <dbReference type="NCBI Taxonomy" id="76022"/>
    <lineage>
        <taxon>Bacteria</taxon>
        <taxon>Bacillati</taxon>
        <taxon>Actinomycetota</taxon>
        <taxon>Actinomycetes</taxon>
        <taxon>Pseudonocardiales</taxon>
        <taxon>Pseudonocardiaceae</taxon>
        <taxon>Amycolatopsis</taxon>
    </lineage>
</organism>
<feature type="transmembrane region" description="Helical" evidence="2">
    <location>
        <begin position="38"/>
        <end position="61"/>
    </location>
</feature>
<dbReference type="AlphaFoldDB" id="A0A2A9FEH5"/>
<dbReference type="EMBL" id="PDJK01000002">
    <property type="protein sequence ID" value="PFG48972.1"/>
    <property type="molecule type" value="Genomic_DNA"/>
</dbReference>
<dbReference type="Proteomes" id="UP000243542">
    <property type="component" value="Unassembled WGS sequence"/>
</dbReference>
<gene>
    <name evidence="3" type="ORF">ATK36_4091</name>
</gene>
<evidence type="ECO:0000313" key="3">
    <source>
        <dbReference type="EMBL" id="PFG48972.1"/>
    </source>
</evidence>
<comment type="caution">
    <text evidence="3">The sequence shown here is derived from an EMBL/GenBank/DDBJ whole genome shotgun (WGS) entry which is preliminary data.</text>
</comment>
<sequence>MTTPPFGVPPASNPFEPPRTPPPAPIRPQGVSGKVKGLIAGAVVLAVGLGVLAAFGVAGIVRSAGPPVAGSCLYLSDAGADTQSYHGADCSDSRASYRVDNVVRGRSSCEGQDYVRFEIYGSTRTLRTPQETLCLALNVSNGECLRGVADETSISKVACSDASAEARAEVHAGQQSDKACGQDGTPLVYAGPPVRTVCLKPVGKNI</sequence>
<feature type="compositionally biased region" description="Pro residues" evidence="1">
    <location>
        <begin position="1"/>
        <end position="26"/>
    </location>
</feature>
<keyword evidence="4" id="KW-1185">Reference proteome</keyword>
<evidence type="ECO:0000256" key="1">
    <source>
        <dbReference type="SAM" id="MobiDB-lite"/>
    </source>
</evidence>
<keyword evidence="2" id="KW-0472">Membrane</keyword>
<protein>
    <submittedName>
        <fullName evidence="3">Uncharacterized protein</fullName>
    </submittedName>
</protein>
<feature type="region of interest" description="Disordered" evidence="1">
    <location>
        <begin position="1"/>
        <end position="29"/>
    </location>
</feature>
<evidence type="ECO:0000256" key="2">
    <source>
        <dbReference type="SAM" id="Phobius"/>
    </source>
</evidence>
<keyword evidence="2" id="KW-0812">Transmembrane</keyword>